<comment type="caution">
    <text evidence="1">The sequence shown here is derived from an EMBL/GenBank/DDBJ whole genome shotgun (WGS) entry which is preliminary data.</text>
</comment>
<proteinExistence type="predicted"/>
<gene>
    <name evidence="1" type="ORF">GCM10009083_23970</name>
</gene>
<dbReference type="Proteomes" id="UP000633263">
    <property type="component" value="Unassembled WGS sequence"/>
</dbReference>
<accession>A0ABQ2CRM3</accession>
<dbReference type="EMBL" id="BMNN01000006">
    <property type="protein sequence ID" value="GGJ06206.1"/>
    <property type="molecule type" value="Genomic_DNA"/>
</dbReference>
<sequence>MGRTFVGNYRGHEFSILCKDWPNGWVVEVGFQIPGIPTRRFDDELFLSYDEARAYAEREAKALIDDLIDNGAIQAL</sequence>
<keyword evidence="2" id="KW-1185">Reference proteome</keyword>
<evidence type="ECO:0000313" key="2">
    <source>
        <dbReference type="Proteomes" id="UP000633263"/>
    </source>
</evidence>
<evidence type="ECO:0000313" key="1">
    <source>
        <dbReference type="EMBL" id="GGJ06206.1"/>
    </source>
</evidence>
<organism evidence="1 2">
    <name type="scientific">Halopseudomonas pertucinogena</name>
    <dbReference type="NCBI Taxonomy" id="86175"/>
    <lineage>
        <taxon>Bacteria</taxon>
        <taxon>Pseudomonadati</taxon>
        <taxon>Pseudomonadota</taxon>
        <taxon>Gammaproteobacteria</taxon>
        <taxon>Pseudomonadales</taxon>
        <taxon>Pseudomonadaceae</taxon>
        <taxon>Halopseudomonas</taxon>
    </lineage>
</organism>
<reference evidence="2" key="1">
    <citation type="journal article" date="2019" name="Int. J. Syst. Evol. Microbiol.">
        <title>The Global Catalogue of Microorganisms (GCM) 10K type strain sequencing project: providing services to taxonomists for standard genome sequencing and annotation.</title>
        <authorList>
            <consortium name="The Broad Institute Genomics Platform"/>
            <consortium name="The Broad Institute Genome Sequencing Center for Infectious Disease"/>
            <person name="Wu L."/>
            <person name="Ma J."/>
        </authorList>
    </citation>
    <scope>NUCLEOTIDE SEQUENCE [LARGE SCALE GENOMIC DNA]</scope>
    <source>
        <strain evidence="2">JCM 11590</strain>
    </source>
</reference>
<name>A0ABQ2CRM3_9GAMM</name>
<dbReference type="RefSeq" id="WP_188636893.1">
    <property type="nucleotide sequence ID" value="NZ_BMNN01000006.1"/>
</dbReference>
<protein>
    <submittedName>
        <fullName evidence="1">Uncharacterized protein</fullName>
    </submittedName>
</protein>